<keyword evidence="1" id="KW-1133">Transmembrane helix</keyword>
<keyword evidence="1" id="KW-0472">Membrane</keyword>
<name>D5E4I5_PRIM1</name>
<sequence>MGISLFFLLGLIGIMFLLIFKGKILSRIKQEGRWVQTLQKKSWFESPYSSGIILFLWNTLMTGVVAFFIFILTKVNIPFLHLVILGIGTIISIWAWSIFNIAWIGSRKNRFKMASIGSSFYAILGVYALYRYLTLKPSYPGEDLFMAALGLMAVLIIAVVALLTCFVFTGFPKKEQLY</sequence>
<dbReference type="RefSeq" id="WP_013060097.1">
    <property type="nucleotide sequence ID" value="NC_014023.1"/>
</dbReference>
<dbReference type="EMBL" id="CP001990">
    <property type="protein sequence ID" value="ADE72710.1"/>
    <property type="molecule type" value="Genomic_DNA"/>
</dbReference>
<dbReference type="HOGENOM" id="CLU_1507635_0_0_9"/>
<evidence type="ECO:0000313" key="2">
    <source>
        <dbReference type="EMBL" id="ADE72710.1"/>
    </source>
</evidence>
<evidence type="ECO:0000313" key="3">
    <source>
        <dbReference type="Proteomes" id="UP000000935"/>
    </source>
</evidence>
<feature type="transmembrane region" description="Helical" evidence="1">
    <location>
        <begin position="145"/>
        <end position="171"/>
    </location>
</feature>
<dbReference type="AlphaFoldDB" id="D5E4I5"/>
<protein>
    <submittedName>
        <fullName evidence="2">Membrane protein, putative</fullName>
    </submittedName>
</protein>
<feature type="transmembrane region" description="Helical" evidence="1">
    <location>
        <begin position="79"/>
        <end position="102"/>
    </location>
</feature>
<feature type="transmembrane region" description="Helical" evidence="1">
    <location>
        <begin position="6"/>
        <end position="26"/>
    </location>
</feature>
<geneLocation type="plasmid" evidence="2 3">
    <name>pBM700</name>
</geneLocation>
<proteinExistence type="predicted"/>
<dbReference type="KEGG" id="bmq:BMQ_pBM70170"/>
<feature type="transmembrane region" description="Helical" evidence="1">
    <location>
        <begin position="114"/>
        <end position="133"/>
    </location>
</feature>
<feature type="transmembrane region" description="Helical" evidence="1">
    <location>
        <begin position="47"/>
        <end position="73"/>
    </location>
</feature>
<evidence type="ECO:0000256" key="1">
    <source>
        <dbReference type="SAM" id="Phobius"/>
    </source>
</evidence>
<organism evidence="2 3">
    <name type="scientific">Priestia megaterium (strain ATCC 12872 / QMB1551)</name>
    <name type="common">Bacillus megaterium</name>
    <dbReference type="NCBI Taxonomy" id="545693"/>
    <lineage>
        <taxon>Bacteria</taxon>
        <taxon>Bacillati</taxon>
        <taxon>Bacillota</taxon>
        <taxon>Bacilli</taxon>
        <taxon>Bacillales</taxon>
        <taxon>Bacillaceae</taxon>
        <taxon>Priestia</taxon>
    </lineage>
</organism>
<reference evidence="2 3" key="1">
    <citation type="journal article" date="2011" name="J. Bacteriol.">
        <title>Genome sequences of the biotechnologically important Bacillus megaterium strains QM B1551 and DSM319.</title>
        <authorList>
            <person name="Eppinger M."/>
            <person name="Bunk B."/>
            <person name="Johns M.A."/>
            <person name="Edirisinghe J.N."/>
            <person name="Kutumbaka K.K."/>
            <person name="Koenig S.S."/>
            <person name="Huot Creasy H."/>
            <person name="Rosovitz M.J."/>
            <person name="Riley D.R."/>
            <person name="Daugherty S."/>
            <person name="Martin M."/>
            <person name="Elbourne L.D."/>
            <person name="Paulsen I."/>
            <person name="Biedendieck R."/>
            <person name="Braun C."/>
            <person name="Grayburn S."/>
            <person name="Dhingra S."/>
            <person name="Lukyanchuk V."/>
            <person name="Ball B."/>
            <person name="Ul-Qamar R."/>
            <person name="Seibel J."/>
            <person name="Bremer E."/>
            <person name="Jahn D."/>
            <person name="Ravel J."/>
            <person name="Vary P.S."/>
        </authorList>
    </citation>
    <scope>NUCLEOTIDE SEQUENCE [LARGE SCALE GENOMIC DNA]</scope>
    <source>
        <strain evidence="3">ATCC 12872 / QMB1551</strain>
        <plasmid evidence="2">pBM700</plasmid>
    </source>
</reference>
<keyword evidence="3" id="KW-1185">Reference proteome</keyword>
<dbReference type="Proteomes" id="UP000000935">
    <property type="component" value="Plasmid pBM700"/>
</dbReference>
<accession>D5E4I5</accession>
<keyword evidence="2" id="KW-0614">Plasmid</keyword>
<gene>
    <name evidence="2" type="ordered locus">BMQ_pBM70170</name>
</gene>
<keyword evidence="1" id="KW-0812">Transmembrane</keyword>